<dbReference type="InterPro" id="IPR019734">
    <property type="entry name" value="TPR_rpt"/>
</dbReference>
<dbReference type="PROSITE" id="PS50293">
    <property type="entry name" value="TPR_REGION"/>
    <property type="match status" value="3"/>
</dbReference>
<protein>
    <recommendedName>
        <fullName evidence="3">Protein SirB1 N-terminal domain-containing protein</fullName>
    </recommendedName>
</protein>
<dbReference type="Gene3D" id="1.25.40.10">
    <property type="entry name" value="Tetratricopeptide repeat domain"/>
    <property type="match status" value="3"/>
</dbReference>
<dbReference type="AlphaFoldDB" id="X1JCR6"/>
<evidence type="ECO:0000256" key="2">
    <source>
        <dbReference type="ARBA" id="ARBA00022803"/>
    </source>
</evidence>
<reference evidence="4" key="1">
    <citation type="journal article" date="2014" name="Front. Microbiol.">
        <title>High frequency of phylogenetically diverse reductive dehalogenase-homologous genes in deep subseafloor sedimentary metagenomes.</title>
        <authorList>
            <person name="Kawai M."/>
            <person name="Futagami T."/>
            <person name="Toyoda A."/>
            <person name="Takaki Y."/>
            <person name="Nishi S."/>
            <person name="Hori S."/>
            <person name="Arai W."/>
            <person name="Tsubouchi T."/>
            <person name="Morono Y."/>
            <person name="Uchiyama I."/>
            <person name="Ito T."/>
            <person name="Fujiyama A."/>
            <person name="Inagaki F."/>
            <person name="Takami H."/>
        </authorList>
    </citation>
    <scope>NUCLEOTIDE SEQUENCE</scope>
    <source>
        <strain evidence="4">Expedition CK06-06</strain>
    </source>
</reference>
<evidence type="ECO:0000259" key="3">
    <source>
        <dbReference type="Pfam" id="PF13369"/>
    </source>
</evidence>
<proteinExistence type="predicted"/>
<dbReference type="InterPro" id="IPR050498">
    <property type="entry name" value="Ycf3"/>
</dbReference>
<sequence length="261" mass="30230">TSFDPEYYFLPSVIENRQGNCLGLSLLYLALAERIGLPFYGVSAPDHTFVRYDDGKRRINIETTKKGEGYEDSYYEEWGMLPSFYRGYDFYLRNLSPREMIGIFLNYRGWAYYGKGKLDQAMADFNQALAINPNYAEAYNNRGVAHFHRGELDRAIKDYSQALKINPNYAKAYNNRGVAYCRKGLPGPAIRDHNRALKLNPHWAEAYYNRGLAYYDKGAFHQAMADFNQALVLNPQDAKAYHTRGYVYHHKGELNQAIRDY</sequence>
<dbReference type="InterPro" id="IPR011990">
    <property type="entry name" value="TPR-like_helical_dom_sf"/>
</dbReference>
<organism evidence="4">
    <name type="scientific">marine sediment metagenome</name>
    <dbReference type="NCBI Taxonomy" id="412755"/>
    <lineage>
        <taxon>unclassified sequences</taxon>
        <taxon>metagenomes</taxon>
        <taxon>ecological metagenomes</taxon>
    </lineage>
</organism>
<dbReference type="PANTHER" id="PTHR44858">
    <property type="entry name" value="TETRATRICOPEPTIDE REPEAT PROTEIN 6"/>
    <property type="match status" value="1"/>
</dbReference>
<dbReference type="SMART" id="SM00028">
    <property type="entry name" value="TPR"/>
    <property type="match status" value="4"/>
</dbReference>
<dbReference type="Pfam" id="PF13414">
    <property type="entry name" value="TPR_11"/>
    <property type="match status" value="1"/>
</dbReference>
<dbReference type="InterPro" id="IPR032698">
    <property type="entry name" value="SirB1_N"/>
</dbReference>
<evidence type="ECO:0000256" key="1">
    <source>
        <dbReference type="ARBA" id="ARBA00022737"/>
    </source>
</evidence>
<evidence type="ECO:0000313" key="4">
    <source>
        <dbReference type="EMBL" id="GAH67543.1"/>
    </source>
</evidence>
<dbReference type="Pfam" id="PF13369">
    <property type="entry name" value="Transglut_core2"/>
    <property type="match status" value="1"/>
</dbReference>
<dbReference type="SUPFAM" id="SSF48452">
    <property type="entry name" value="TPR-like"/>
    <property type="match status" value="1"/>
</dbReference>
<comment type="caution">
    <text evidence="4">The sequence shown here is derived from an EMBL/GenBank/DDBJ whole genome shotgun (WGS) entry which is preliminary data.</text>
</comment>
<dbReference type="GO" id="GO:0046813">
    <property type="term" value="P:receptor-mediated virion attachment to host cell"/>
    <property type="evidence" value="ECO:0007669"/>
    <property type="project" value="TreeGrafter"/>
</dbReference>
<dbReference type="PANTHER" id="PTHR44858:SF1">
    <property type="entry name" value="UDP-N-ACETYLGLUCOSAMINE--PEPTIDE N-ACETYLGLUCOSAMINYLTRANSFERASE SPINDLY-RELATED"/>
    <property type="match status" value="1"/>
</dbReference>
<dbReference type="Pfam" id="PF00515">
    <property type="entry name" value="TPR_1"/>
    <property type="match status" value="2"/>
</dbReference>
<feature type="non-terminal residue" evidence="4">
    <location>
        <position position="261"/>
    </location>
</feature>
<name>X1JCR6_9ZZZZ</name>
<accession>X1JCR6</accession>
<keyword evidence="1" id="KW-0677">Repeat</keyword>
<dbReference type="EMBL" id="BARU01032132">
    <property type="protein sequence ID" value="GAH67543.1"/>
    <property type="molecule type" value="Genomic_DNA"/>
</dbReference>
<keyword evidence="2" id="KW-0802">TPR repeat</keyword>
<feature type="non-terminal residue" evidence="4">
    <location>
        <position position="1"/>
    </location>
</feature>
<feature type="domain" description="Protein SirB1 N-terminal" evidence="3">
    <location>
        <begin position="3"/>
        <end position="103"/>
    </location>
</feature>
<dbReference type="PROSITE" id="PS50005">
    <property type="entry name" value="TPR"/>
    <property type="match status" value="4"/>
</dbReference>
<dbReference type="GO" id="GO:0009279">
    <property type="term" value="C:cell outer membrane"/>
    <property type="evidence" value="ECO:0007669"/>
    <property type="project" value="TreeGrafter"/>
</dbReference>
<dbReference type="Pfam" id="PF13181">
    <property type="entry name" value="TPR_8"/>
    <property type="match status" value="1"/>
</dbReference>
<gene>
    <name evidence="4" type="ORF">S03H2_50706</name>
</gene>